<organism evidence="4 5">
    <name type="scientific">Plasmodium chabaudi adami</name>
    <dbReference type="NCBI Taxonomy" id="5826"/>
    <lineage>
        <taxon>Eukaryota</taxon>
        <taxon>Sar</taxon>
        <taxon>Alveolata</taxon>
        <taxon>Apicomplexa</taxon>
        <taxon>Aconoidasida</taxon>
        <taxon>Haemosporida</taxon>
        <taxon>Plasmodiidae</taxon>
        <taxon>Plasmodium</taxon>
        <taxon>Plasmodium (Vinckeia)</taxon>
    </lineage>
</organism>
<accession>A0A1D3LAE7</accession>
<feature type="compositionally biased region" description="Basic and acidic residues" evidence="1">
    <location>
        <begin position="35"/>
        <end position="58"/>
    </location>
</feature>
<dbReference type="Proteomes" id="UP000195879">
    <property type="component" value="Unassembled WGS sequence"/>
</dbReference>
<evidence type="ECO:0000313" key="4">
    <source>
        <dbReference type="EMBL" id="SCL95294.1"/>
    </source>
</evidence>
<protein>
    <submittedName>
        <fullName evidence="4">Plasmodium yoelii subtelomeric region (PYST-C1), putative</fullName>
    </submittedName>
</protein>
<feature type="region of interest" description="Disordered" evidence="1">
    <location>
        <begin position="34"/>
        <end position="74"/>
    </location>
</feature>
<reference evidence="4 5" key="1">
    <citation type="submission" date="2016-08" db="EMBL/GenBank/DDBJ databases">
        <authorList>
            <consortium name="Pathogen Informatics"/>
        </authorList>
    </citation>
    <scope>NUCLEOTIDE SEQUENCE [LARGE SCALE GENOMIC DNA]</scope>
    <source>
        <strain evidence="4 5">DK</strain>
    </source>
</reference>
<feature type="chain" id="PRO_5008917495" evidence="2">
    <location>
        <begin position="24"/>
        <end position="153"/>
    </location>
</feature>
<dbReference type="AlphaFoldDB" id="A0A1D3LAE7"/>
<dbReference type="InterPro" id="IPR006488">
    <property type="entry name" value="PYST-C1_N"/>
</dbReference>
<name>A0A1D3LAE7_PLACE</name>
<proteinExistence type="predicted"/>
<gene>
    <name evidence="4" type="ORF">PCHDK_000544100</name>
</gene>
<evidence type="ECO:0000256" key="2">
    <source>
        <dbReference type="SAM" id="SignalP"/>
    </source>
</evidence>
<evidence type="ECO:0000259" key="3">
    <source>
        <dbReference type="Pfam" id="PF09690"/>
    </source>
</evidence>
<evidence type="ECO:0000256" key="1">
    <source>
        <dbReference type="SAM" id="MobiDB-lite"/>
    </source>
</evidence>
<dbReference type="EMBL" id="FMIO01000471">
    <property type="protein sequence ID" value="SCL95294.1"/>
    <property type="molecule type" value="Genomic_DNA"/>
</dbReference>
<keyword evidence="2" id="KW-0732">Signal</keyword>
<sequence length="153" mass="17888">MNKRIFSLVFIALYSLLPVLIHCSEQKAYDAGNKSVHDTKEISRSNEKHDTELKRETQLKNYNPKNDENDEDDKGFNCFNIFKRNKKSKTAKEYSCNKVTGTFLSNDKHLFMDPSEIEKQIQDIFANDPENSKTLLQVVKRLQKQHPNLKHTK</sequence>
<dbReference type="NCBIfam" id="TIGR01601">
    <property type="entry name" value="PYST-C1"/>
    <property type="match status" value="1"/>
</dbReference>
<feature type="domain" description="PYST-C1-like N-terminal" evidence="3">
    <location>
        <begin position="27"/>
        <end position="89"/>
    </location>
</feature>
<feature type="signal peptide" evidence="2">
    <location>
        <begin position="1"/>
        <end position="23"/>
    </location>
</feature>
<evidence type="ECO:0000313" key="5">
    <source>
        <dbReference type="Proteomes" id="UP000195879"/>
    </source>
</evidence>
<dbReference type="Pfam" id="PF09690">
    <property type="entry name" value="PYST-C1"/>
    <property type="match status" value="1"/>
</dbReference>